<dbReference type="GO" id="GO:0005615">
    <property type="term" value="C:extracellular space"/>
    <property type="evidence" value="ECO:0007669"/>
    <property type="project" value="TreeGrafter"/>
</dbReference>
<feature type="signal peptide" evidence="2">
    <location>
        <begin position="1"/>
        <end position="24"/>
    </location>
</feature>
<accession>A0A8B6GHM3</accession>
<dbReference type="PROSITE" id="PS50234">
    <property type="entry name" value="VWFA"/>
    <property type="match status" value="1"/>
</dbReference>
<feature type="compositionally biased region" description="Pro residues" evidence="1">
    <location>
        <begin position="279"/>
        <end position="292"/>
    </location>
</feature>
<dbReference type="CDD" id="cd01450">
    <property type="entry name" value="vWFA_subfamily_ECM"/>
    <property type="match status" value="1"/>
</dbReference>
<feature type="chain" id="PRO_5032337608" evidence="2">
    <location>
        <begin position="25"/>
        <end position="454"/>
    </location>
</feature>
<keyword evidence="4" id="KW-0176">Collagen</keyword>
<dbReference type="AlphaFoldDB" id="A0A8B6GHM3"/>
<comment type="caution">
    <text evidence="4">The sequence shown here is derived from an EMBL/GenBank/DDBJ whole genome shotgun (WGS) entry which is preliminary data.</text>
</comment>
<reference evidence="4" key="1">
    <citation type="submission" date="2018-11" db="EMBL/GenBank/DDBJ databases">
        <authorList>
            <person name="Alioto T."/>
            <person name="Alioto T."/>
        </authorList>
    </citation>
    <scope>NUCLEOTIDE SEQUENCE</scope>
</reference>
<dbReference type="SUPFAM" id="SSF53300">
    <property type="entry name" value="vWA-like"/>
    <property type="match status" value="1"/>
</dbReference>
<sequence>MVRYGVVVSLFCLVFHSNIGLSESGGSSKYIYGSRCNAYADIVFAVDDSGSIGSKSNFDTMKHFMKNVVGSFSNIGDDGARFASMCFAQNVVNHFHLNKYKTCSSLQNAILKLPIRKGHATAIGTALQYIRTVSLSATYSRFAATKIVIMFTDGVNTKGPDPKIEAQRLKNEGVFIIVVAIGNRVSLPDLRMIASRRDFVFNPSDFNQLRALLVRLMRIIGRITRIGHRGSPGLPGPKGPRGPNGPAGKKGQKGPEGADGMKGIQGKVGPRGNRGPPGGIGPPGPKGQPGPPGNAGRNGKPGLPGPDGPTGPVGSPGKNGDNGTPGNPGSDGMQGPPGPKGSRGQQGSKGSKGKDGPVGPKGPVGPPGTNGQNGAVGEQGPPGRQGPKGDKGPRGPKGPKGNRGPPGPRGDPGDKGQKGKIEIIVVEQKGYQPDSLKAGQSLTSDFDRQHLSET</sequence>
<feature type="domain" description="VWFA" evidence="3">
    <location>
        <begin position="41"/>
        <end position="216"/>
    </location>
</feature>
<evidence type="ECO:0000259" key="3">
    <source>
        <dbReference type="PROSITE" id="PS50234"/>
    </source>
</evidence>
<dbReference type="Pfam" id="PF01391">
    <property type="entry name" value="Collagen"/>
    <property type="match status" value="2"/>
</dbReference>
<dbReference type="OrthoDB" id="6147135at2759"/>
<dbReference type="Pfam" id="PF00092">
    <property type="entry name" value="VWA"/>
    <property type="match status" value="1"/>
</dbReference>
<dbReference type="EMBL" id="UYJE01008451">
    <property type="protein sequence ID" value="VDI63963.1"/>
    <property type="molecule type" value="Genomic_DNA"/>
</dbReference>
<organism evidence="4 5">
    <name type="scientific">Mytilus galloprovincialis</name>
    <name type="common">Mediterranean mussel</name>
    <dbReference type="NCBI Taxonomy" id="29158"/>
    <lineage>
        <taxon>Eukaryota</taxon>
        <taxon>Metazoa</taxon>
        <taxon>Spiralia</taxon>
        <taxon>Lophotrochozoa</taxon>
        <taxon>Mollusca</taxon>
        <taxon>Bivalvia</taxon>
        <taxon>Autobranchia</taxon>
        <taxon>Pteriomorphia</taxon>
        <taxon>Mytilida</taxon>
        <taxon>Mytiloidea</taxon>
        <taxon>Mytilidae</taxon>
        <taxon>Mytilinae</taxon>
        <taxon>Mytilus</taxon>
    </lineage>
</organism>
<protein>
    <submittedName>
        <fullName evidence="4">Collagen, type III, alpha</fullName>
    </submittedName>
</protein>
<proteinExistence type="predicted"/>
<evidence type="ECO:0000313" key="4">
    <source>
        <dbReference type="EMBL" id="VDI63963.1"/>
    </source>
</evidence>
<evidence type="ECO:0000313" key="5">
    <source>
        <dbReference type="Proteomes" id="UP000596742"/>
    </source>
</evidence>
<feature type="compositionally biased region" description="Basic and acidic residues" evidence="1">
    <location>
        <begin position="411"/>
        <end position="421"/>
    </location>
</feature>
<dbReference type="GO" id="GO:0005581">
    <property type="term" value="C:collagen trimer"/>
    <property type="evidence" value="ECO:0007669"/>
    <property type="project" value="UniProtKB-KW"/>
</dbReference>
<dbReference type="Gene3D" id="3.40.50.410">
    <property type="entry name" value="von Willebrand factor, type A domain"/>
    <property type="match status" value="1"/>
</dbReference>
<feature type="region of interest" description="Disordered" evidence="1">
    <location>
        <begin position="226"/>
        <end position="454"/>
    </location>
</feature>
<dbReference type="InterPro" id="IPR002035">
    <property type="entry name" value="VWF_A"/>
</dbReference>
<feature type="compositionally biased region" description="Low complexity" evidence="1">
    <location>
        <begin position="340"/>
        <end position="349"/>
    </location>
</feature>
<keyword evidence="2" id="KW-0732">Signal</keyword>
<dbReference type="SMART" id="SM00327">
    <property type="entry name" value="VWA"/>
    <property type="match status" value="1"/>
</dbReference>
<dbReference type="PANTHER" id="PTHR24023">
    <property type="entry name" value="COLLAGEN ALPHA"/>
    <property type="match status" value="1"/>
</dbReference>
<dbReference type="Proteomes" id="UP000596742">
    <property type="component" value="Unassembled WGS sequence"/>
</dbReference>
<evidence type="ECO:0000256" key="1">
    <source>
        <dbReference type="SAM" id="MobiDB-lite"/>
    </source>
</evidence>
<evidence type="ECO:0000256" key="2">
    <source>
        <dbReference type="SAM" id="SignalP"/>
    </source>
</evidence>
<feature type="compositionally biased region" description="Basic and acidic residues" evidence="1">
    <location>
        <begin position="445"/>
        <end position="454"/>
    </location>
</feature>
<dbReference type="GO" id="GO:0031012">
    <property type="term" value="C:extracellular matrix"/>
    <property type="evidence" value="ECO:0007669"/>
    <property type="project" value="TreeGrafter"/>
</dbReference>
<name>A0A8B6GHM3_MYTGA</name>
<keyword evidence="5" id="KW-1185">Reference proteome</keyword>
<gene>
    <name evidence="4" type="ORF">MGAL_10B044125</name>
</gene>
<dbReference type="InterPro" id="IPR008160">
    <property type="entry name" value="Collagen"/>
</dbReference>
<dbReference type="PANTHER" id="PTHR24023:SF1082">
    <property type="entry name" value="COLLAGEN TRIPLE HELIX REPEAT"/>
    <property type="match status" value="1"/>
</dbReference>
<dbReference type="InterPro" id="IPR050149">
    <property type="entry name" value="Collagen_superfamily"/>
</dbReference>
<dbReference type="InterPro" id="IPR036465">
    <property type="entry name" value="vWFA_dom_sf"/>
</dbReference>